<dbReference type="SUPFAM" id="SSF51905">
    <property type="entry name" value="FAD/NAD(P)-binding domain"/>
    <property type="match status" value="1"/>
</dbReference>
<protein>
    <recommendedName>
        <fullName evidence="1">FAD-dependent urate hydroxylase HpyO/Asp monooxygenase CreE-like FAD/NAD(P)-binding domain-containing protein</fullName>
    </recommendedName>
</protein>
<evidence type="ECO:0000313" key="2">
    <source>
        <dbReference type="EMBL" id="KRM69844.1"/>
    </source>
</evidence>
<sequence length="613" mass="69870">MKIAIIGAGPRGLVTAYNLLKNFNNKNESLQINLFDKYDVGGRVWNANQSPYLIMNTPASEITLFNYDDKNKQTLYEWCKNESEDFISKHDFEYQQQLIAAATNLPENGYADRALLGIYCKWFFEEYILTQQTADKKINLINHQTVSNIKVNSDKKYNVIINFKKYYGDFDKIIISLGQQENKLSENEASLQKYAKENGLNYFLPGYPAEQDLSKIKASENVIIRGLGLSFNDYVSLLTIGRGGKFVKDGENLKYIPSGNEPRIIAGSRRGVPYFPKAISQKRYDEKFGGHFLIPEVIKKHLTNDKLKYEELVKLLKLDIEYRYYALLIKSKYAKINLDNFKNDFIKNNGKLNFAEQYGIDTADIFNWEKVLNPVAGVKITTTDNYQKEILKWLNFIIKDAKLGSKTGPLTSSIEMLRDLRTNIRWIVANNLLSNDDYINKFQKQFMSTISFLSMGAPVIRSEQLAALIKANIVTILGPQMMLIGANKTYKTCSMFYKKEIFSAKNLIEARIPKASLKNTDNVLLKNLSDDKLVHLDELKINNNQTSTTDSIDIDVNSNNIIANNGKINKDIYAWGLSTAGKYFIPSAFPTPSKNDENILIAQKISNHIANKL</sequence>
<accession>A0A0R2AWB3</accession>
<dbReference type="InterPro" id="IPR052189">
    <property type="entry name" value="L-asp_N-monooxygenase_NS-form"/>
</dbReference>
<dbReference type="PATRIC" id="fig|1423781.4.peg.9"/>
<dbReference type="AlphaFoldDB" id="A0A0R2AWB3"/>
<dbReference type="Gene3D" id="3.50.50.60">
    <property type="entry name" value="FAD/NAD(P)-binding domain"/>
    <property type="match status" value="1"/>
</dbReference>
<dbReference type="Proteomes" id="UP000052012">
    <property type="component" value="Unassembled WGS sequence"/>
</dbReference>
<reference evidence="2 3" key="1">
    <citation type="journal article" date="2015" name="Genome Announc.">
        <title>Expanding the biotechnology potential of lactobacilli through comparative genomics of 213 strains and associated genera.</title>
        <authorList>
            <person name="Sun Z."/>
            <person name="Harris H.M."/>
            <person name="McCann A."/>
            <person name="Guo C."/>
            <person name="Argimon S."/>
            <person name="Zhang W."/>
            <person name="Yang X."/>
            <person name="Jeffery I.B."/>
            <person name="Cooney J.C."/>
            <person name="Kagawa T.F."/>
            <person name="Liu W."/>
            <person name="Song Y."/>
            <person name="Salvetti E."/>
            <person name="Wrobel A."/>
            <person name="Rasinkangas P."/>
            <person name="Parkhill J."/>
            <person name="Rea M.C."/>
            <person name="O'Sullivan O."/>
            <person name="Ritari J."/>
            <person name="Douillard F.P."/>
            <person name="Paul Ross R."/>
            <person name="Yang R."/>
            <person name="Briner A.E."/>
            <person name="Felis G.E."/>
            <person name="de Vos W.M."/>
            <person name="Barrangou R."/>
            <person name="Klaenhammer T.R."/>
            <person name="Caufield P.W."/>
            <person name="Cui Y."/>
            <person name="Zhang H."/>
            <person name="O'Toole P.W."/>
        </authorList>
    </citation>
    <scope>NUCLEOTIDE SEQUENCE [LARGE SCALE GENOMIC DNA]</scope>
    <source>
        <strain evidence="2 3">DSM 23829</strain>
    </source>
</reference>
<gene>
    <name evidence="2" type="ORF">FD06_GL000009</name>
</gene>
<organism evidence="2 3">
    <name type="scientific">Apilactobacillus ozensis DSM 23829 = JCM 17196</name>
    <dbReference type="NCBI Taxonomy" id="1423781"/>
    <lineage>
        <taxon>Bacteria</taxon>
        <taxon>Bacillati</taxon>
        <taxon>Bacillota</taxon>
        <taxon>Bacilli</taxon>
        <taxon>Lactobacillales</taxon>
        <taxon>Lactobacillaceae</taxon>
        <taxon>Apilactobacillus</taxon>
    </lineage>
</organism>
<dbReference type="OrthoDB" id="6309046at2"/>
<dbReference type="PANTHER" id="PTHR40254">
    <property type="entry name" value="BLR0577 PROTEIN"/>
    <property type="match status" value="1"/>
</dbReference>
<feature type="domain" description="FAD-dependent urate hydroxylase HpyO/Asp monooxygenase CreE-like FAD/NAD(P)-binding" evidence="1">
    <location>
        <begin position="4"/>
        <end position="179"/>
    </location>
</feature>
<evidence type="ECO:0000259" key="1">
    <source>
        <dbReference type="Pfam" id="PF13454"/>
    </source>
</evidence>
<dbReference type="EMBL" id="AYYQ01000001">
    <property type="protein sequence ID" value="KRM69844.1"/>
    <property type="molecule type" value="Genomic_DNA"/>
</dbReference>
<dbReference type="STRING" id="1423781.FD06_GL000009"/>
<dbReference type="RefSeq" id="WP_056965492.1">
    <property type="nucleotide sequence ID" value="NZ_AYYQ01000001.1"/>
</dbReference>
<proteinExistence type="predicted"/>
<comment type="caution">
    <text evidence="2">The sequence shown here is derived from an EMBL/GenBank/DDBJ whole genome shotgun (WGS) entry which is preliminary data.</text>
</comment>
<keyword evidence="3" id="KW-1185">Reference proteome</keyword>
<evidence type="ECO:0000313" key="3">
    <source>
        <dbReference type="Proteomes" id="UP000052012"/>
    </source>
</evidence>
<dbReference type="InterPro" id="IPR038732">
    <property type="entry name" value="HpyO/CreE_NAD-binding"/>
</dbReference>
<dbReference type="InterPro" id="IPR036188">
    <property type="entry name" value="FAD/NAD-bd_sf"/>
</dbReference>
<dbReference type="PANTHER" id="PTHR40254:SF1">
    <property type="entry name" value="BLR0577 PROTEIN"/>
    <property type="match status" value="1"/>
</dbReference>
<dbReference type="Pfam" id="PF13454">
    <property type="entry name" value="NAD_binding_9"/>
    <property type="match status" value="1"/>
</dbReference>
<name>A0A0R2AWB3_9LACO</name>